<reference evidence="14 15" key="1">
    <citation type="submission" date="2017-06" db="EMBL/GenBank/DDBJ databases">
        <title>Complete genome sequence of Idiomarina piscisalsi strain 10PY1A isolated from soil of Soudi Arabia.</title>
        <authorList>
            <person name="Kim M.-C."/>
            <person name="Jung B.K."/>
            <person name="Budiyanto F."/>
            <person name="Nzila A."/>
            <person name="Shin J.-H."/>
        </authorList>
    </citation>
    <scope>NUCLEOTIDE SEQUENCE [LARGE SCALE GENOMIC DNA]</scope>
    <source>
        <strain evidence="14 15">10PY1A</strain>
    </source>
</reference>
<dbReference type="Gene3D" id="2.170.130.10">
    <property type="entry name" value="TonB-dependent receptor, plug domain"/>
    <property type="match status" value="1"/>
</dbReference>
<evidence type="ECO:0000256" key="3">
    <source>
        <dbReference type="ARBA" id="ARBA00022452"/>
    </source>
</evidence>
<dbReference type="Pfam" id="PF00593">
    <property type="entry name" value="TonB_dep_Rec_b-barrel"/>
    <property type="match status" value="1"/>
</dbReference>
<evidence type="ECO:0000256" key="1">
    <source>
        <dbReference type="ARBA" id="ARBA00004571"/>
    </source>
</evidence>
<dbReference type="PROSITE" id="PS52016">
    <property type="entry name" value="TONB_DEPENDENT_REC_3"/>
    <property type="match status" value="1"/>
</dbReference>
<evidence type="ECO:0000313" key="14">
    <source>
        <dbReference type="EMBL" id="ASG66324.1"/>
    </source>
</evidence>
<dbReference type="SUPFAM" id="SSF56935">
    <property type="entry name" value="Porins"/>
    <property type="match status" value="1"/>
</dbReference>
<dbReference type="InterPro" id="IPR000531">
    <property type="entry name" value="Beta-barrel_TonB"/>
</dbReference>
<sequence>MEKSKVYKAMMLAMLTSAAVVSNHAYAFQQEEQQQQEQQEQEAAEEEVERIAVTGSRIKRTDVEGAAPVVVIGAEDIKNRGFTTAFDALKNLSQNTGTIQGDEFGSQGGFTPNAQTISLRGLAPGQALILLNGRRLSENPTPYNGQSNFVNLSSIPVAAIERIEVLTNGASAIYGSDAVAGVINIILKNDVDDTTVSVLGGTTKDGGGDEYRVQITSGVTEKNYSFTYGLEYQKIDPIYATDREWLDSYDDGPEGEDAVLARGILKLDAFSSAYIDPGEGTCEASGSGYERTFRPGSGYYCGTDTTGDYSIQNGRTKISGFVSGAYELNRDVELFVDALIADQEAENRGFRHFVSDYVVTPNADNTGNLASLGAPSLDYQLYQRLFSFDELGPKSSRFDEKNMNVTAGARGTLPNLYEWEVSYSHSTADFTSKRSWLKNEKVNEYFLGTGSLAFGLPSGLGSIGLYDPITDEIANDLLGTQVINADSYSRTLFSSISGDLFEMPAGMVQFAAVAEYNKQGYDLLQDERTLSTSDVSWYGLTGTEGGGDRDRWALGIETSIPLAETLTGTLAARYDRYDDDTTDVGGRISPMAGLEYRPFEELLVRATYGKSFRAPDMHYVFADSSGFFTNVRDYTTCRNDFVAGGGNADDFIPSPANCDTTNINGLRAGSTSLEEEEGTNIGLGLVYEVIDGLNFSLDYYEIELENIVTDESITGLIADEYDCNFGLDGRDSDSAFCQNVYSKINRAAPGEPNAGEINSVNITPTNASKQKISGIDATLNYRTSTEFGDFTGRVEYTNTLEYKYQSVPEDDYIDYRNLASFGDPRTNLTAVVGYGYQDFSIYLTALRTGSVPRNIQPAEFSDPDSEQYENVARLHPWVRFNLSAQYQITDDTQITFSGVNITDKRPPYDETETSWPFYNVFAYPGASRGASYSLELTHRF</sequence>
<evidence type="ECO:0000256" key="4">
    <source>
        <dbReference type="ARBA" id="ARBA00022692"/>
    </source>
</evidence>
<evidence type="ECO:0000259" key="13">
    <source>
        <dbReference type="Pfam" id="PF07715"/>
    </source>
</evidence>
<evidence type="ECO:0000256" key="10">
    <source>
        <dbReference type="SAM" id="Coils"/>
    </source>
</evidence>
<dbReference type="RefSeq" id="WP_088768697.1">
    <property type="nucleotide sequence ID" value="NZ_CP022133.1"/>
</dbReference>
<feature type="signal peptide" evidence="11">
    <location>
        <begin position="1"/>
        <end position="27"/>
    </location>
</feature>
<keyword evidence="3 8" id="KW-1134">Transmembrane beta strand</keyword>
<dbReference type="InterPro" id="IPR037066">
    <property type="entry name" value="Plug_dom_sf"/>
</dbReference>
<evidence type="ECO:0000256" key="6">
    <source>
        <dbReference type="ARBA" id="ARBA00023136"/>
    </source>
</evidence>
<gene>
    <name evidence="14" type="ORF">CEW91_09305</name>
</gene>
<comment type="similarity">
    <text evidence="8 9">Belongs to the TonB-dependent receptor family.</text>
</comment>
<feature type="coiled-coil region" evidence="10">
    <location>
        <begin position="26"/>
        <end position="54"/>
    </location>
</feature>
<feature type="chain" id="PRO_5047237357" description="TonB-dependent receptor" evidence="11">
    <location>
        <begin position="28"/>
        <end position="940"/>
    </location>
</feature>
<keyword evidence="10" id="KW-0175">Coiled coil</keyword>
<accession>A0ABM6LUM7</accession>
<proteinExistence type="inferred from homology"/>
<dbReference type="InterPro" id="IPR039426">
    <property type="entry name" value="TonB-dep_rcpt-like"/>
</dbReference>
<evidence type="ECO:0000259" key="12">
    <source>
        <dbReference type="Pfam" id="PF00593"/>
    </source>
</evidence>
<evidence type="ECO:0008006" key="16">
    <source>
        <dbReference type="Google" id="ProtNLM"/>
    </source>
</evidence>
<evidence type="ECO:0000313" key="15">
    <source>
        <dbReference type="Proteomes" id="UP000197717"/>
    </source>
</evidence>
<keyword evidence="4 8" id="KW-0812">Transmembrane</keyword>
<feature type="domain" description="TonB-dependent receptor plug" evidence="13">
    <location>
        <begin position="66"/>
        <end position="182"/>
    </location>
</feature>
<keyword evidence="2 8" id="KW-0813">Transport</keyword>
<evidence type="ECO:0000256" key="9">
    <source>
        <dbReference type="RuleBase" id="RU003357"/>
    </source>
</evidence>
<evidence type="ECO:0000256" key="5">
    <source>
        <dbReference type="ARBA" id="ARBA00023077"/>
    </source>
</evidence>
<evidence type="ECO:0000256" key="7">
    <source>
        <dbReference type="ARBA" id="ARBA00023237"/>
    </source>
</evidence>
<dbReference type="Proteomes" id="UP000197717">
    <property type="component" value="Chromosome"/>
</dbReference>
<keyword evidence="6 8" id="KW-0472">Membrane</keyword>
<dbReference type="InterPro" id="IPR036942">
    <property type="entry name" value="Beta-barrel_TonB_sf"/>
</dbReference>
<dbReference type="InterPro" id="IPR012910">
    <property type="entry name" value="Plug_dom"/>
</dbReference>
<keyword evidence="11" id="KW-0732">Signal</keyword>
<dbReference type="PANTHER" id="PTHR47234">
    <property type="match status" value="1"/>
</dbReference>
<organism evidence="14 15">
    <name type="scientific">Idiomarina piscisalsi</name>
    <dbReference type="NCBI Taxonomy" id="1096243"/>
    <lineage>
        <taxon>Bacteria</taxon>
        <taxon>Pseudomonadati</taxon>
        <taxon>Pseudomonadota</taxon>
        <taxon>Gammaproteobacteria</taxon>
        <taxon>Alteromonadales</taxon>
        <taxon>Idiomarinaceae</taxon>
        <taxon>Idiomarina</taxon>
    </lineage>
</organism>
<feature type="domain" description="TonB-dependent receptor-like beta-barrel" evidence="12">
    <location>
        <begin position="371"/>
        <end position="900"/>
    </location>
</feature>
<name>A0ABM6LUM7_9GAMM</name>
<evidence type="ECO:0000256" key="8">
    <source>
        <dbReference type="PROSITE-ProRule" id="PRU01360"/>
    </source>
</evidence>
<dbReference type="EMBL" id="CP022133">
    <property type="protein sequence ID" value="ASG66324.1"/>
    <property type="molecule type" value="Genomic_DNA"/>
</dbReference>
<keyword evidence="5 9" id="KW-0798">TonB box</keyword>
<evidence type="ECO:0000256" key="11">
    <source>
        <dbReference type="SAM" id="SignalP"/>
    </source>
</evidence>
<dbReference type="Pfam" id="PF07715">
    <property type="entry name" value="Plug"/>
    <property type="match status" value="1"/>
</dbReference>
<comment type="subcellular location">
    <subcellularLocation>
        <location evidence="1 8">Cell outer membrane</location>
        <topology evidence="1 8">Multi-pass membrane protein</topology>
    </subcellularLocation>
</comment>
<evidence type="ECO:0000256" key="2">
    <source>
        <dbReference type="ARBA" id="ARBA00022448"/>
    </source>
</evidence>
<dbReference type="Gene3D" id="2.40.170.20">
    <property type="entry name" value="TonB-dependent receptor, beta-barrel domain"/>
    <property type="match status" value="1"/>
</dbReference>
<dbReference type="PANTHER" id="PTHR47234:SF1">
    <property type="entry name" value="TONB-DEPENDENT RECEPTOR"/>
    <property type="match status" value="1"/>
</dbReference>
<keyword evidence="15" id="KW-1185">Reference proteome</keyword>
<keyword evidence="7 8" id="KW-0998">Cell outer membrane</keyword>
<protein>
    <recommendedName>
        <fullName evidence="16">TonB-dependent receptor</fullName>
    </recommendedName>
</protein>